<keyword evidence="12 19" id="KW-0472">Membrane</keyword>
<dbReference type="Gene3D" id="1.10.287.3610">
    <property type="match status" value="1"/>
</dbReference>
<feature type="transmembrane region" description="Helical" evidence="19">
    <location>
        <begin position="25"/>
        <end position="45"/>
    </location>
</feature>
<dbReference type="Proteomes" id="UP000823937">
    <property type="component" value="Unassembled WGS sequence"/>
</dbReference>
<dbReference type="PANTHER" id="PTHR34299">
    <property type="entry name" value="DIACYLGLYCEROL KINASE"/>
    <property type="match status" value="1"/>
</dbReference>
<dbReference type="CDD" id="cd14265">
    <property type="entry name" value="UDPK_IM_like"/>
    <property type="match status" value="1"/>
</dbReference>
<feature type="active site" description="Proton acceptor" evidence="15">
    <location>
        <position position="39"/>
    </location>
</feature>
<evidence type="ECO:0000256" key="11">
    <source>
        <dbReference type="ARBA" id="ARBA00023098"/>
    </source>
</evidence>
<evidence type="ECO:0000256" key="3">
    <source>
        <dbReference type="ARBA" id="ARBA00022475"/>
    </source>
</evidence>
<dbReference type="PANTHER" id="PTHR34299:SF1">
    <property type="entry name" value="DIACYLGLYCEROL KINASE"/>
    <property type="match status" value="1"/>
</dbReference>
<evidence type="ECO:0000256" key="5">
    <source>
        <dbReference type="ARBA" id="ARBA00022679"/>
    </source>
</evidence>
<dbReference type="GO" id="GO:0005524">
    <property type="term" value="F:ATP binding"/>
    <property type="evidence" value="ECO:0007669"/>
    <property type="project" value="UniProtKB-KW"/>
</dbReference>
<dbReference type="InterPro" id="IPR000829">
    <property type="entry name" value="DAGK"/>
</dbReference>
<evidence type="ECO:0000256" key="10">
    <source>
        <dbReference type="ARBA" id="ARBA00022989"/>
    </source>
</evidence>
<keyword evidence="9 17" id="KW-0067">ATP-binding</keyword>
<evidence type="ECO:0000256" key="17">
    <source>
        <dbReference type="PIRSR" id="PIRSR600829-3"/>
    </source>
</evidence>
<keyword evidence="5" id="KW-0808">Transferase</keyword>
<keyword evidence="13" id="KW-0594">Phospholipid biosynthesis</keyword>
<dbReference type="InterPro" id="IPR036945">
    <property type="entry name" value="DAGK_sf"/>
</dbReference>
<dbReference type="GO" id="GO:0005886">
    <property type="term" value="C:plasma membrane"/>
    <property type="evidence" value="ECO:0007669"/>
    <property type="project" value="UniProtKB-SubCell"/>
</dbReference>
<sequence length="96" mass="10685">MRIHCVVALFTVLFGFIFQISRLEWITITIVIVLVFALEMMNSVCEQIIDYVKPEISMEAKIIKDMAAGAVLVAAIGSIIIGSLIFIPKMFAFFGI</sequence>
<keyword evidence="14" id="KW-1208">Phospholipid metabolism</keyword>
<evidence type="ECO:0000256" key="18">
    <source>
        <dbReference type="PIRSR" id="PIRSR600829-4"/>
    </source>
</evidence>
<reference evidence="20" key="2">
    <citation type="submission" date="2021-04" db="EMBL/GenBank/DDBJ databases">
        <authorList>
            <person name="Gilroy R."/>
        </authorList>
    </citation>
    <scope>NUCLEOTIDE SEQUENCE</scope>
    <source>
        <strain evidence="20">CHK169-2315</strain>
    </source>
</reference>
<dbReference type="GO" id="GO:0016301">
    <property type="term" value="F:kinase activity"/>
    <property type="evidence" value="ECO:0007669"/>
    <property type="project" value="UniProtKB-KW"/>
</dbReference>
<feature type="binding site" evidence="17">
    <location>
        <position position="46"/>
    </location>
    <ligand>
        <name>ATP</name>
        <dbReference type="ChEBI" id="CHEBI:30616"/>
    </ligand>
</feature>
<evidence type="ECO:0000256" key="14">
    <source>
        <dbReference type="ARBA" id="ARBA00023264"/>
    </source>
</evidence>
<evidence type="ECO:0000256" key="7">
    <source>
        <dbReference type="ARBA" id="ARBA00022741"/>
    </source>
</evidence>
<dbReference type="AlphaFoldDB" id="A0A9D1TIP8"/>
<dbReference type="Pfam" id="PF01219">
    <property type="entry name" value="DAGK_prokar"/>
    <property type="match status" value="1"/>
</dbReference>
<evidence type="ECO:0000256" key="6">
    <source>
        <dbReference type="ARBA" id="ARBA00022692"/>
    </source>
</evidence>
<keyword evidence="18" id="KW-0460">Magnesium</keyword>
<feature type="binding site" evidence="18">
    <location>
        <position position="46"/>
    </location>
    <ligand>
        <name>a divalent metal cation</name>
        <dbReference type="ChEBI" id="CHEBI:60240"/>
    </ligand>
</feature>
<reference evidence="20" key="1">
    <citation type="journal article" date="2021" name="PeerJ">
        <title>Extensive microbial diversity within the chicken gut microbiome revealed by metagenomics and culture.</title>
        <authorList>
            <person name="Gilroy R."/>
            <person name="Ravi A."/>
            <person name="Getino M."/>
            <person name="Pursley I."/>
            <person name="Horton D.L."/>
            <person name="Alikhan N.F."/>
            <person name="Baker D."/>
            <person name="Gharbi K."/>
            <person name="Hall N."/>
            <person name="Watson M."/>
            <person name="Adriaenssens E.M."/>
            <person name="Foster-Nyarko E."/>
            <person name="Jarju S."/>
            <person name="Secka A."/>
            <person name="Antonio M."/>
            <person name="Oren A."/>
            <person name="Chaudhuri R.R."/>
            <person name="La Ragione R."/>
            <person name="Hildebrand F."/>
            <person name="Pallen M.J."/>
        </authorList>
    </citation>
    <scope>NUCLEOTIDE SEQUENCE</scope>
    <source>
        <strain evidence="20">CHK169-2315</strain>
    </source>
</reference>
<evidence type="ECO:0000256" key="1">
    <source>
        <dbReference type="ARBA" id="ARBA00004651"/>
    </source>
</evidence>
<dbReference type="GO" id="GO:0008654">
    <property type="term" value="P:phospholipid biosynthetic process"/>
    <property type="evidence" value="ECO:0007669"/>
    <property type="project" value="UniProtKB-KW"/>
</dbReference>
<comment type="cofactor">
    <cofactor evidence="18">
        <name>Mg(2+)</name>
        <dbReference type="ChEBI" id="CHEBI:18420"/>
    </cofactor>
    <text evidence="18">Mn(2+), Zn(2+), Cd(2+) and Co(2+) support activity to lesser extents.</text>
</comment>
<keyword evidence="10 19" id="KW-1133">Transmembrane helix</keyword>
<feature type="transmembrane region" description="Helical" evidence="19">
    <location>
        <begin position="66"/>
        <end position="87"/>
    </location>
</feature>
<protein>
    <submittedName>
        <fullName evidence="20">Diacylglycerol kinase family protein</fullName>
    </submittedName>
</protein>
<organism evidence="20 21">
    <name type="scientific">Candidatus Pseudogracilibacillus intestinigallinarum</name>
    <dbReference type="NCBI Taxonomy" id="2838742"/>
    <lineage>
        <taxon>Bacteria</taxon>
        <taxon>Bacillati</taxon>
        <taxon>Bacillota</taxon>
        <taxon>Bacilli</taxon>
        <taxon>Bacillales</taxon>
        <taxon>Bacillaceae</taxon>
        <taxon>Pseudogracilibacillus</taxon>
    </lineage>
</organism>
<evidence type="ECO:0000256" key="19">
    <source>
        <dbReference type="SAM" id="Phobius"/>
    </source>
</evidence>
<feature type="binding site" evidence="17">
    <location>
        <begin position="64"/>
        <end position="65"/>
    </location>
    <ligand>
        <name>ATP</name>
        <dbReference type="ChEBI" id="CHEBI:30616"/>
    </ligand>
</feature>
<evidence type="ECO:0000256" key="9">
    <source>
        <dbReference type="ARBA" id="ARBA00022840"/>
    </source>
</evidence>
<comment type="subcellular location">
    <subcellularLocation>
        <location evidence="1">Cell membrane</location>
        <topology evidence="1">Multi-pass membrane protein</topology>
    </subcellularLocation>
</comment>
<feature type="binding site" evidence="16">
    <location>
        <position position="39"/>
    </location>
    <ligand>
        <name>substrate</name>
    </ligand>
</feature>
<keyword evidence="7 17" id="KW-0547">Nucleotide-binding</keyword>
<keyword evidence="8 20" id="KW-0418">Kinase</keyword>
<evidence type="ECO:0000313" key="21">
    <source>
        <dbReference type="Proteomes" id="UP000823937"/>
    </source>
</evidence>
<gene>
    <name evidence="20" type="ORF">H9895_01015</name>
</gene>
<evidence type="ECO:0000313" key="20">
    <source>
        <dbReference type="EMBL" id="HIV73644.1"/>
    </source>
</evidence>
<evidence type="ECO:0000256" key="15">
    <source>
        <dbReference type="PIRSR" id="PIRSR600829-1"/>
    </source>
</evidence>
<keyword evidence="11" id="KW-0443">Lipid metabolism</keyword>
<evidence type="ECO:0000256" key="13">
    <source>
        <dbReference type="ARBA" id="ARBA00023209"/>
    </source>
</evidence>
<evidence type="ECO:0000256" key="4">
    <source>
        <dbReference type="ARBA" id="ARBA00022516"/>
    </source>
</evidence>
<evidence type="ECO:0000256" key="8">
    <source>
        <dbReference type="ARBA" id="ARBA00022777"/>
    </source>
</evidence>
<evidence type="ECO:0000256" key="12">
    <source>
        <dbReference type="ARBA" id="ARBA00023136"/>
    </source>
</evidence>
<comment type="similarity">
    <text evidence="2">Belongs to the bacterial diacylglycerol kinase family.</text>
</comment>
<evidence type="ECO:0000256" key="16">
    <source>
        <dbReference type="PIRSR" id="PIRSR600829-2"/>
    </source>
</evidence>
<evidence type="ECO:0000256" key="2">
    <source>
        <dbReference type="ARBA" id="ARBA00005967"/>
    </source>
</evidence>
<dbReference type="GO" id="GO:0046872">
    <property type="term" value="F:metal ion binding"/>
    <property type="evidence" value="ECO:0007669"/>
    <property type="project" value="UniProtKB-KW"/>
</dbReference>
<keyword evidence="4" id="KW-0444">Lipid biosynthesis</keyword>
<keyword evidence="18" id="KW-0479">Metal-binding</keyword>
<keyword evidence="3" id="KW-1003">Cell membrane</keyword>
<dbReference type="InterPro" id="IPR033717">
    <property type="entry name" value="UDPK"/>
</dbReference>
<accession>A0A9D1TIP8</accession>
<dbReference type="EMBL" id="DXHX01000015">
    <property type="protein sequence ID" value="HIV73644.1"/>
    <property type="molecule type" value="Genomic_DNA"/>
</dbReference>
<proteinExistence type="inferred from homology"/>
<keyword evidence="6 19" id="KW-0812">Transmembrane</keyword>
<name>A0A9D1TIP8_9BACI</name>
<comment type="caution">
    <text evidence="20">The sequence shown here is derived from an EMBL/GenBank/DDBJ whole genome shotgun (WGS) entry which is preliminary data.</text>
</comment>